<dbReference type="AlphaFoldDB" id="A0A1U7H9N6"/>
<accession>A0A1U7H9N6</accession>
<gene>
    <name evidence="1" type="ORF">NIES593_19495</name>
</gene>
<organism evidence="1 2">
    <name type="scientific">Hydrococcus rivularis NIES-593</name>
    <dbReference type="NCBI Taxonomy" id="1921803"/>
    <lineage>
        <taxon>Bacteria</taxon>
        <taxon>Bacillati</taxon>
        <taxon>Cyanobacteriota</taxon>
        <taxon>Cyanophyceae</taxon>
        <taxon>Pleurocapsales</taxon>
        <taxon>Hydrococcaceae</taxon>
        <taxon>Hydrococcus</taxon>
    </lineage>
</organism>
<evidence type="ECO:0000313" key="1">
    <source>
        <dbReference type="EMBL" id="OKH20296.1"/>
    </source>
</evidence>
<dbReference type="STRING" id="1921803.NIES593_19495"/>
<comment type="caution">
    <text evidence="1">The sequence shown here is derived from an EMBL/GenBank/DDBJ whole genome shotgun (WGS) entry which is preliminary data.</text>
</comment>
<sequence length="120" mass="13986">MLLDMSLLDKSPIDTGLETEFFYRAKSATAYYSVEYYHLLDDRENIWQLSFYPSCTPYHRYAFLEIHKGLTEAYKNGAAILNLYTDPQTGKPYKHENLVKTAKYYDSWNQKLSKACSGSK</sequence>
<reference evidence="1 2" key="1">
    <citation type="submission" date="2016-11" db="EMBL/GenBank/DDBJ databases">
        <title>Draft Genome Sequences of Nine Cyanobacterial Strains from Diverse Habitats.</title>
        <authorList>
            <person name="Zhu T."/>
            <person name="Hou S."/>
            <person name="Lu X."/>
            <person name="Hess W.R."/>
        </authorList>
    </citation>
    <scope>NUCLEOTIDE SEQUENCE [LARGE SCALE GENOMIC DNA]</scope>
    <source>
        <strain evidence="1 2">NIES-593</strain>
    </source>
</reference>
<protein>
    <submittedName>
        <fullName evidence="1">Uncharacterized protein</fullName>
    </submittedName>
</protein>
<dbReference type="EMBL" id="MRCB01000032">
    <property type="protein sequence ID" value="OKH20296.1"/>
    <property type="molecule type" value="Genomic_DNA"/>
</dbReference>
<name>A0A1U7H9N6_9CYAN</name>
<evidence type="ECO:0000313" key="2">
    <source>
        <dbReference type="Proteomes" id="UP000186868"/>
    </source>
</evidence>
<dbReference type="Proteomes" id="UP000186868">
    <property type="component" value="Unassembled WGS sequence"/>
</dbReference>
<proteinExistence type="predicted"/>
<dbReference type="RefSeq" id="WP_073601178.1">
    <property type="nucleotide sequence ID" value="NZ_MRCB01000032.1"/>
</dbReference>
<keyword evidence="2" id="KW-1185">Reference proteome</keyword>